<sequence length="242" mass="26295">MNKIKNQARINEIGGIANTILRIYRADSSAQKDVYLKNVMAEVEDLSGRITTAILQDKVVSNLNKADDGRDEALKAFGALVSGYTAHPSEEKRASALSLKGVYDKYAKAGIVNASYTEESSMIESLLEELSSVDARANMAKLDGVSELLEGIRSAQDSFNTASDVYVKAKGGKAECASNFKKSLLSSLNNRLLSYLSMMSLTENASLAEFSRNLDSEIARLNENIAKHQKKGSDADKNLQQA</sequence>
<dbReference type="RefSeq" id="WP_143394492.1">
    <property type="nucleotide sequence ID" value="NZ_FUWU01000086.1"/>
</dbReference>
<dbReference type="Pfam" id="PF19775">
    <property type="entry name" value="DUF6261"/>
    <property type="match status" value="1"/>
</dbReference>
<evidence type="ECO:0000313" key="2">
    <source>
        <dbReference type="EMBL" id="SKA19044.1"/>
    </source>
</evidence>
<gene>
    <name evidence="2" type="ORF">SAMN02745108_02831</name>
</gene>
<accession>A0A1T4RST4</accession>
<dbReference type="Proteomes" id="UP000190449">
    <property type="component" value="Unassembled WGS sequence"/>
</dbReference>
<proteinExistence type="predicted"/>
<evidence type="ECO:0000256" key="1">
    <source>
        <dbReference type="SAM" id="Coils"/>
    </source>
</evidence>
<name>A0A1T4RST4_9BACT</name>
<organism evidence="2 3">
    <name type="scientific">Fibrobacter intestinalis</name>
    <dbReference type="NCBI Taxonomy" id="28122"/>
    <lineage>
        <taxon>Bacteria</taxon>
        <taxon>Pseudomonadati</taxon>
        <taxon>Fibrobacterota</taxon>
        <taxon>Fibrobacteria</taxon>
        <taxon>Fibrobacterales</taxon>
        <taxon>Fibrobacteraceae</taxon>
        <taxon>Fibrobacter</taxon>
    </lineage>
</organism>
<protein>
    <submittedName>
        <fullName evidence="2">Uncharacterized protein</fullName>
    </submittedName>
</protein>
<feature type="coiled-coil region" evidence="1">
    <location>
        <begin position="211"/>
        <end position="238"/>
    </location>
</feature>
<dbReference type="AlphaFoldDB" id="A0A1T4RST4"/>
<keyword evidence="1" id="KW-0175">Coiled coil</keyword>
<evidence type="ECO:0000313" key="3">
    <source>
        <dbReference type="Proteomes" id="UP000190449"/>
    </source>
</evidence>
<reference evidence="2 3" key="1">
    <citation type="submission" date="2017-02" db="EMBL/GenBank/DDBJ databases">
        <authorList>
            <person name="Peterson S.W."/>
        </authorList>
    </citation>
    <scope>NUCLEOTIDE SEQUENCE [LARGE SCALE GENOMIC DNA]</scope>
    <source>
        <strain evidence="2 3">ATCC 43854</strain>
    </source>
</reference>
<dbReference type="EMBL" id="FUWU01000086">
    <property type="protein sequence ID" value="SKA19044.1"/>
    <property type="molecule type" value="Genomic_DNA"/>
</dbReference>
<dbReference type="InterPro" id="IPR046228">
    <property type="entry name" value="DUF6261"/>
</dbReference>
<dbReference type="STRING" id="28122.SAMN02745108_02831"/>